<dbReference type="PANTHER" id="PTHR37807:SF3">
    <property type="entry name" value="OS07G0160300 PROTEIN"/>
    <property type="match status" value="1"/>
</dbReference>
<dbReference type="Proteomes" id="UP000037688">
    <property type="component" value="Unassembled WGS sequence"/>
</dbReference>
<dbReference type="OrthoDB" id="3819922at2"/>
<keyword evidence="1" id="KW-0067">ATP-binding</keyword>
<dbReference type="PATRIC" id="fig|1705561.3.peg.3321"/>
<gene>
    <name evidence="1" type="ORF">AMS66_16250</name>
</gene>
<keyword evidence="2" id="KW-1185">Reference proteome</keyword>
<dbReference type="InterPro" id="IPR027417">
    <property type="entry name" value="P-loop_NTPase"/>
</dbReference>
<name>A0A0M9BN02_9BACL</name>
<accession>A0A0M9BN02</accession>
<dbReference type="Gene3D" id="3.40.50.300">
    <property type="entry name" value="P-loop containing nucleotide triphosphate hydrolases"/>
    <property type="match status" value="1"/>
</dbReference>
<comment type="caution">
    <text evidence="1">The sequence shown here is derived from an EMBL/GenBank/DDBJ whole genome shotgun (WGS) entry which is preliminary data.</text>
</comment>
<dbReference type="RefSeq" id="WP_053781792.1">
    <property type="nucleotide sequence ID" value="NZ_LITU01000060.1"/>
</dbReference>
<dbReference type="SUPFAM" id="SSF52540">
    <property type="entry name" value="P-loop containing nucleoside triphosphate hydrolases"/>
    <property type="match status" value="1"/>
</dbReference>
<dbReference type="GO" id="GO:0005524">
    <property type="term" value="F:ATP binding"/>
    <property type="evidence" value="ECO:0007669"/>
    <property type="project" value="UniProtKB-KW"/>
</dbReference>
<dbReference type="PANTHER" id="PTHR37807">
    <property type="entry name" value="OS07G0160300 PROTEIN"/>
    <property type="match status" value="1"/>
</dbReference>
<keyword evidence="1" id="KW-0547">Nucleotide-binding</keyword>
<protein>
    <submittedName>
        <fullName evidence="1">ATP-binding protein</fullName>
    </submittedName>
</protein>
<proteinExistence type="predicted"/>
<dbReference type="EMBL" id="LITU01000060">
    <property type="protein sequence ID" value="KOY15578.1"/>
    <property type="molecule type" value="Genomic_DNA"/>
</dbReference>
<evidence type="ECO:0000313" key="2">
    <source>
        <dbReference type="Proteomes" id="UP000037688"/>
    </source>
</evidence>
<reference evidence="1 2" key="1">
    <citation type="submission" date="2015-08" db="EMBL/GenBank/DDBJ databases">
        <title>Draft genome sequence of cellulolytic and xylanolytic Paenibacillus sp. A59, isolated from a decaying forest soil from Patagonia, Argentina.</title>
        <authorList>
            <person name="Ghio S."/>
            <person name="Caceres A.M."/>
            <person name="Talia P."/>
            <person name="Grasso D."/>
            <person name="Campos E."/>
        </authorList>
    </citation>
    <scope>NUCLEOTIDE SEQUENCE [LARGE SCALE GENOMIC DNA]</scope>
    <source>
        <strain evidence="1 2">A59</strain>
    </source>
</reference>
<dbReference type="AlphaFoldDB" id="A0A0M9BN02"/>
<organism evidence="1 2">
    <name type="scientific">Paenibacillus xylanivorans</name>
    <dbReference type="NCBI Taxonomy" id="1705561"/>
    <lineage>
        <taxon>Bacteria</taxon>
        <taxon>Bacillati</taxon>
        <taxon>Bacillota</taxon>
        <taxon>Bacilli</taxon>
        <taxon>Bacillales</taxon>
        <taxon>Paenibacillaceae</taxon>
        <taxon>Paenibacillus</taxon>
    </lineage>
</organism>
<evidence type="ECO:0000313" key="1">
    <source>
        <dbReference type="EMBL" id="KOY15578.1"/>
    </source>
</evidence>
<sequence>MFFLQMSGFPGSGKSTLARQISQTTGAVIVDHDISKTAILKSLSSQGYTMEGKVIGQLSYDVDWSLVDYYLSNGHSVIMDSPCLYSNLLETGLELARKHKKKYKYVECYVEDIELIRNRLKNRERLLSQIEAPSSEEGFYRALINSKKPEEENYIVVDSSKPIAEYLSKVLEYINE</sequence>
<dbReference type="Pfam" id="PF13671">
    <property type="entry name" value="AAA_33"/>
    <property type="match status" value="1"/>
</dbReference>